<dbReference type="AlphaFoldDB" id="Q01XI2"/>
<organism evidence="2">
    <name type="scientific">Solibacter usitatus (strain Ellin6076)</name>
    <dbReference type="NCBI Taxonomy" id="234267"/>
    <lineage>
        <taxon>Bacteria</taxon>
        <taxon>Pseudomonadati</taxon>
        <taxon>Acidobacteriota</taxon>
        <taxon>Terriglobia</taxon>
        <taxon>Bryobacterales</taxon>
        <taxon>Solibacteraceae</taxon>
        <taxon>Candidatus Solibacter</taxon>
    </lineage>
</organism>
<gene>
    <name evidence="2" type="ordered locus">Acid_4674</name>
</gene>
<accession>Q01XI2</accession>
<evidence type="ECO:0000313" key="2">
    <source>
        <dbReference type="EMBL" id="ABJ85633.1"/>
    </source>
</evidence>
<protein>
    <recommendedName>
        <fullName evidence="3">PEP-CTERM protein-sorting domain-containing protein</fullName>
    </recommendedName>
</protein>
<proteinExistence type="predicted"/>
<dbReference type="HOGENOM" id="CLU_1000763_0_0_0"/>
<dbReference type="EMBL" id="CP000473">
    <property type="protein sequence ID" value="ABJ85633.1"/>
    <property type="molecule type" value="Genomic_DNA"/>
</dbReference>
<dbReference type="KEGG" id="sus:Acid_4674"/>
<feature type="chain" id="PRO_5004162649" description="PEP-CTERM protein-sorting domain-containing protein" evidence="1">
    <location>
        <begin position="21"/>
        <end position="278"/>
    </location>
</feature>
<dbReference type="InParanoid" id="Q01XI2"/>
<name>Q01XI2_SOLUE</name>
<evidence type="ECO:0008006" key="3">
    <source>
        <dbReference type="Google" id="ProtNLM"/>
    </source>
</evidence>
<keyword evidence="1" id="KW-0732">Signal</keyword>
<sequence length="278" mass="28764" precursor="true">MKTQAFSLFAILAFGTIANAAPAPLPSTFTSSVTNVAITVQDAVGPGSPAYGSAYRVSNGGGAFYGTLGLSPTATTAFWCIDSQTTFSPGESGQANVTLLSDTAGLASSTWYGTAGSPSGWHWTNGAVDGLTATDSVQTRLEMAAYLIQQYGYTSFGYITGTSKNSSYSNADVQQAIWAIMNNSHFTSPIHDDPNSTFTLTGGSSGVDYWVKQASAAIAAGHITPTKFAVVTWDVPMSGGNAEQTFLVQITPEPGFYGALALGLSGLCLAIGRKRKAA</sequence>
<evidence type="ECO:0000256" key="1">
    <source>
        <dbReference type="SAM" id="SignalP"/>
    </source>
</evidence>
<reference evidence="2" key="1">
    <citation type="submission" date="2006-10" db="EMBL/GenBank/DDBJ databases">
        <title>Complete sequence of Solibacter usitatus Ellin6076.</title>
        <authorList>
            <consortium name="US DOE Joint Genome Institute"/>
            <person name="Copeland A."/>
            <person name="Lucas S."/>
            <person name="Lapidus A."/>
            <person name="Barry K."/>
            <person name="Detter J.C."/>
            <person name="Glavina del Rio T."/>
            <person name="Hammon N."/>
            <person name="Israni S."/>
            <person name="Dalin E."/>
            <person name="Tice H."/>
            <person name="Pitluck S."/>
            <person name="Thompson L.S."/>
            <person name="Brettin T."/>
            <person name="Bruce D."/>
            <person name="Han C."/>
            <person name="Tapia R."/>
            <person name="Gilna P."/>
            <person name="Schmutz J."/>
            <person name="Larimer F."/>
            <person name="Land M."/>
            <person name="Hauser L."/>
            <person name="Kyrpides N."/>
            <person name="Mikhailova N."/>
            <person name="Janssen P.H."/>
            <person name="Kuske C.R."/>
            <person name="Richardson P."/>
        </authorList>
    </citation>
    <scope>NUCLEOTIDE SEQUENCE</scope>
    <source>
        <strain evidence="2">Ellin6076</strain>
    </source>
</reference>
<feature type="signal peptide" evidence="1">
    <location>
        <begin position="1"/>
        <end position="20"/>
    </location>
</feature>